<dbReference type="InterPro" id="IPR002575">
    <property type="entry name" value="Aminoglycoside_PTrfase"/>
</dbReference>
<evidence type="ECO:0000259" key="2">
    <source>
        <dbReference type="Pfam" id="PF01636"/>
    </source>
</evidence>
<accession>A0ABR1Z395</accession>
<dbReference type="SUPFAM" id="SSF56112">
    <property type="entry name" value="Protein kinase-like (PK-like)"/>
    <property type="match status" value="1"/>
</dbReference>
<feature type="domain" description="Aminoglycoside phosphotransferase" evidence="2">
    <location>
        <begin position="424"/>
        <end position="466"/>
    </location>
</feature>
<dbReference type="Pfam" id="PF01636">
    <property type="entry name" value="APH"/>
    <property type="match status" value="1"/>
</dbReference>
<protein>
    <recommendedName>
        <fullName evidence="2">Aminoglycoside phosphotransferase domain-containing protein</fullName>
    </recommendedName>
</protein>
<dbReference type="Proteomes" id="UP001492380">
    <property type="component" value="Unassembled WGS sequence"/>
</dbReference>
<organism evidence="3 4">
    <name type="scientific">Phyllosticta capitalensis</name>
    <dbReference type="NCBI Taxonomy" id="121624"/>
    <lineage>
        <taxon>Eukaryota</taxon>
        <taxon>Fungi</taxon>
        <taxon>Dikarya</taxon>
        <taxon>Ascomycota</taxon>
        <taxon>Pezizomycotina</taxon>
        <taxon>Dothideomycetes</taxon>
        <taxon>Dothideomycetes incertae sedis</taxon>
        <taxon>Botryosphaeriales</taxon>
        <taxon>Phyllostictaceae</taxon>
        <taxon>Phyllosticta</taxon>
    </lineage>
</organism>
<keyword evidence="4" id="KW-1185">Reference proteome</keyword>
<gene>
    <name evidence="3" type="ORF">HDK90DRAFT_530085</name>
</gene>
<dbReference type="InterPro" id="IPR011009">
    <property type="entry name" value="Kinase-like_dom_sf"/>
</dbReference>
<feature type="region of interest" description="Disordered" evidence="1">
    <location>
        <begin position="1"/>
        <end position="43"/>
    </location>
</feature>
<sequence>MAIHLSPRSTYSGDSAPADTKPVTSKNTENDRRDSKADDADWNFESQSHAPLDTLATSNAASDAAAFKSSSDFNVTNSNTPAALAYWDALLDLCTPSTLIHAPRGYDEGTECLGRFIFAIGDVVVKTGIMPGEETVSNKKNYDGVDQNEVEAVELVKKKCGNAVSVADILFAGKLRGSSTLIQRRIEGPTLAAAWPSLTVAQRGVFKQQTRRLIAILARRVGASLIGKRAYLVDEYAAIWARNLTSGERRIMLPPAPPSRPLAVRANSGTVESVRRRDIWGNEGEGEEQGIAKEPGLRSKSFSGPRRDAFSSGNGFTTETFTRGDVFSSSNRKPTISNTSGTGFRRGNGFSRGDAFSKPPTLDMTSSSKSSAFNKPPTLQLSPAVPESAIITSPPPSTNPNSSTAATSPSISSPRTSTEGTSDESDTSFTHNDLSPSNIIISPDFSNPQIRALIDWEQAGWIGIPMAGLVHRKWRADVEEDDEEEKVGWSDLYDFDWKSMEL</sequence>
<dbReference type="EMBL" id="JBBWRZ010000001">
    <property type="protein sequence ID" value="KAK8246844.1"/>
    <property type="molecule type" value="Genomic_DNA"/>
</dbReference>
<name>A0ABR1Z395_9PEZI</name>
<comment type="caution">
    <text evidence="3">The sequence shown here is derived from an EMBL/GenBank/DDBJ whole genome shotgun (WGS) entry which is preliminary data.</text>
</comment>
<feature type="compositionally biased region" description="Basic and acidic residues" evidence="1">
    <location>
        <begin position="28"/>
        <end position="39"/>
    </location>
</feature>
<dbReference type="Gene3D" id="3.90.1200.10">
    <property type="match status" value="1"/>
</dbReference>
<feature type="compositionally biased region" description="Low complexity" evidence="1">
    <location>
        <begin position="399"/>
        <end position="420"/>
    </location>
</feature>
<feature type="compositionally biased region" description="Polar residues" evidence="1">
    <location>
        <begin position="363"/>
        <end position="381"/>
    </location>
</feature>
<feature type="compositionally biased region" description="Polar residues" evidence="1">
    <location>
        <begin position="429"/>
        <end position="440"/>
    </location>
</feature>
<evidence type="ECO:0000313" key="3">
    <source>
        <dbReference type="EMBL" id="KAK8246844.1"/>
    </source>
</evidence>
<evidence type="ECO:0000256" key="1">
    <source>
        <dbReference type="SAM" id="MobiDB-lite"/>
    </source>
</evidence>
<feature type="compositionally biased region" description="Polar residues" evidence="1">
    <location>
        <begin position="311"/>
        <end position="342"/>
    </location>
</feature>
<feature type="region of interest" description="Disordered" evidence="1">
    <location>
        <begin position="280"/>
        <end position="440"/>
    </location>
</feature>
<evidence type="ECO:0000313" key="4">
    <source>
        <dbReference type="Proteomes" id="UP001492380"/>
    </source>
</evidence>
<reference evidence="3 4" key="1">
    <citation type="submission" date="2024-04" db="EMBL/GenBank/DDBJ databases">
        <title>Phyllosticta paracitricarpa is synonymous to the EU quarantine fungus P. citricarpa based on phylogenomic analyses.</title>
        <authorList>
            <consortium name="Lawrence Berkeley National Laboratory"/>
            <person name="Van Ingen-Buijs V.A."/>
            <person name="Van Westerhoven A.C."/>
            <person name="Haridas S."/>
            <person name="Skiadas P."/>
            <person name="Martin F."/>
            <person name="Groenewald J.Z."/>
            <person name="Crous P.W."/>
            <person name="Seidl M.F."/>
        </authorList>
    </citation>
    <scope>NUCLEOTIDE SEQUENCE [LARGE SCALE GENOMIC DNA]</scope>
    <source>
        <strain evidence="3 4">CBS 123374</strain>
    </source>
</reference>
<proteinExistence type="predicted"/>